<dbReference type="InterPro" id="IPR013319">
    <property type="entry name" value="GH11/12"/>
</dbReference>
<keyword evidence="4" id="KW-0732">Signal</keyword>
<dbReference type="EMBL" id="BOMN01000023">
    <property type="protein sequence ID" value="GIE18867.1"/>
    <property type="molecule type" value="Genomic_DNA"/>
</dbReference>
<reference evidence="5 6" key="1">
    <citation type="submission" date="2021-01" db="EMBL/GenBank/DDBJ databases">
        <title>Whole genome shotgun sequence of Actinoplanes humidus NBRC 14915.</title>
        <authorList>
            <person name="Komaki H."/>
            <person name="Tamura T."/>
        </authorList>
    </citation>
    <scope>NUCLEOTIDE SEQUENCE [LARGE SCALE GENOMIC DNA]</scope>
    <source>
        <strain evidence="5 6">NBRC 14915</strain>
    </source>
</reference>
<feature type="chain" id="PRO_5045906988" description="Glycosyl hydrolase family 12" evidence="4">
    <location>
        <begin position="22"/>
        <end position="284"/>
    </location>
</feature>
<evidence type="ECO:0000256" key="2">
    <source>
        <dbReference type="RuleBase" id="RU361163"/>
    </source>
</evidence>
<keyword evidence="2" id="KW-0326">Glycosidase</keyword>
<evidence type="ECO:0000313" key="6">
    <source>
        <dbReference type="Proteomes" id="UP000603200"/>
    </source>
</evidence>
<organism evidence="5 6">
    <name type="scientific">Winogradskya humida</name>
    <dbReference type="NCBI Taxonomy" id="113566"/>
    <lineage>
        <taxon>Bacteria</taxon>
        <taxon>Bacillati</taxon>
        <taxon>Actinomycetota</taxon>
        <taxon>Actinomycetes</taxon>
        <taxon>Micromonosporales</taxon>
        <taxon>Micromonosporaceae</taxon>
        <taxon>Winogradskya</taxon>
    </lineage>
</organism>
<proteinExistence type="inferred from homology"/>
<evidence type="ECO:0008006" key="7">
    <source>
        <dbReference type="Google" id="ProtNLM"/>
    </source>
</evidence>
<dbReference type="InterPro" id="IPR002594">
    <property type="entry name" value="GH12"/>
</dbReference>
<dbReference type="RefSeq" id="WP_239158743.1">
    <property type="nucleotide sequence ID" value="NZ_BAAATV010000003.1"/>
</dbReference>
<dbReference type="SUPFAM" id="SSF49899">
    <property type="entry name" value="Concanavalin A-like lectins/glucanases"/>
    <property type="match status" value="1"/>
</dbReference>
<dbReference type="PANTHER" id="PTHR34002:SF9">
    <property type="entry name" value="XYLOGLUCAN-SPECIFIC ENDO-BETA-1,4-GLUCANASE A"/>
    <property type="match status" value="1"/>
</dbReference>
<gene>
    <name evidence="5" type="ORF">Ahu01nite_019690</name>
</gene>
<name>A0ABQ3ZK32_9ACTN</name>
<keyword evidence="2" id="KW-0119">Carbohydrate metabolism</keyword>
<evidence type="ECO:0000256" key="1">
    <source>
        <dbReference type="ARBA" id="ARBA00005519"/>
    </source>
</evidence>
<comment type="caution">
    <text evidence="5">The sequence shown here is derived from an EMBL/GenBank/DDBJ whole genome shotgun (WGS) entry which is preliminary data.</text>
</comment>
<protein>
    <recommendedName>
        <fullName evidence="7">Glycosyl hydrolase family 12</fullName>
    </recommendedName>
</protein>
<keyword evidence="2" id="KW-0624">Polysaccharide degradation</keyword>
<evidence type="ECO:0000313" key="5">
    <source>
        <dbReference type="EMBL" id="GIE18867.1"/>
    </source>
</evidence>
<feature type="compositionally biased region" description="Low complexity" evidence="3">
    <location>
        <begin position="35"/>
        <end position="54"/>
    </location>
</feature>
<sequence>MVRKRYVIPIAVGAAAGVAVAVGVMQADAAVSTSSSRSVAASSSPSPSATSAPVKGVENCAAGGEITAGKYWLNNNQWGKDTGTGTQCVTRSSLDGDTLAWSTTWDWTGQQNSVKSYASAVLGWHWGWKAGNTGLPVRLSDREPVNADWDFTVKQDTPNTMNVAYDLWLHDVAEPDWQDQPTDEIMVWLYHSGGAGPVGTRQATVTIGGTSWDLYRGNIGWNVYSFVRTDNAEGSDLDLRDFTDDLTARAWLPATKYLSSVQAGTEIFTGSGTLDTDSYSVRIG</sequence>
<dbReference type="PANTHER" id="PTHR34002">
    <property type="entry name" value="BLR1656 PROTEIN"/>
    <property type="match status" value="1"/>
</dbReference>
<dbReference type="Gene3D" id="2.60.120.180">
    <property type="match status" value="1"/>
</dbReference>
<keyword evidence="2" id="KW-0378">Hydrolase</keyword>
<dbReference type="Pfam" id="PF01670">
    <property type="entry name" value="Glyco_hydro_12"/>
    <property type="match status" value="1"/>
</dbReference>
<feature type="region of interest" description="Disordered" evidence="3">
    <location>
        <begin position="35"/>
        <end position="55"/>
    </location>
</feature>
<dbReference type="InterPro" id="IPR013320">
    <property type="entry name" value="ConA-like_dom_sf"/>
</dbReference>
<comment type="similarity">
    <text evidence="1 2">Belongs to the glycosyl hydrolase 12 (cellulase H) family.</text>
</comment>
<evidence type="ECO:0000256" key="3">
    <source>
        <dbReference type="SAM" id="MobiDB-lite"/>
    </source>
</evidence>
<dbReference type="Proteomes" id="UP000603200">
    <property type="component" value="Unassembled WGS sequence"/>
</dbReference>
<accession>A0ABQ3ZK32</accession>
<keyword evidence="6" id="KW-1185">Reference proteome</keyword>
<evidence type="ECO:0000256" key="4">
    <source>
        <dbReference type="SAM" id="SignalP"/>
    </source>
</evidence>
<feature type="signal peptide" evidence="4">
    <location>
        <begin position="1"/>
        <end position="21"/>
    </location>
</feature>